<dbReference type="AlphaFoldDB" id="A0A0F9IF22"/>
<sequence>MDGGQFVLWAAGRSKPRGALKKFLEKLGAKLQQLYDHIQKNPGRLGKLNETFAQFADAVAKKAVGLNPPGVNYFIREGAAGRGFESIATQALGDLEIESLNDIDAVLKEFGELTEIDIVGASIARIPANQKTALQKRIAQFPALVKNMERMNRWVKNTWDLALAPATHVMRQIGQRVPVANEIASIFGRNIGKAKTSQNYHDKVDQMKGSFRTKFEVITEDLTELQKEALAKRLTDLDGTKGKPTTLLERQMRKFFDDLLVYVRESGLPVSEVQNYFPRAFNYELMINDEKKIIAHLQKKHTMSLDDARGFYQSMISPEMRDWAALGRQAPAFKNMRSRTLTDPFFKRYQSLTLDGIASNYINSAVKRAEYNRFLGEKSPRGATRADDLRKSTWDPKGKLNRFMIKAVDQGATPEDIKTMGMYIDAQLGMLGRDNKIAQKGRTAMAAMVAYQNMRVLMFTVFASLPDLVGPAIRAGSMKDMFTALSGNMLKLMKSDTDIADMARAFGIISSEASNHIMTEYVDNHFMPPALRKMNEAYFKWTGLNWYTDFTRKMALTVGIDYVKNMAQRSTDPNILSRDRIKAQAALKELGLTKDAVDAWVKDGEQVWGSPAYTKTDAAARADQAVSESLIQFVNESIMRPNASQRPILASHPNAMLVFHLKGYMYAMYEVVVKRMLRNFDLAKTDYQAAAAIAPAIAILGLTAVGLELRELMQYAFTGLTPPTDRMDGWDYTWKLVDRSGLLGQGQMAVDGASGDLAFLTGPT</sequence>
<name>A0A0F9IF22_9ZZZZ</name>
<evidence type="ECO:0008006" key="2">
    <source>
        <dbReference type="Google" id="ProtNLM"/>
    </source>
</evidence>
<comment type="caution">
    <text evidence="1">The sequence shown here is derived from an EMBL/GenBank/DDBJ whole genome shotgun (WGS) entry which is preliminary data.</text>
</comment>
<organism evidence="1">
    <name type="scientific">marine sediment metagenome</name>
    <dbReference type="NCBI Taxonomy" id="412755"/>
    <lineage>
        <taxon>unclassified sequences</taxon>
        <taxon>metagenomes</taxon>
        <taxon>ecological metagenomes</taxon>
    </lineage>
</organism>
<feature type="non-terminal residue" evidence="1">
    <location>
        <position position="764"/>
    </location>
</feature>
<protein>
    <recommendedName>
        <fullName evidence="2">Large polyvalent protein associated domain-containing protein</fullName>
    </recommendedName>
</protein>
<reference evidence="1" key="1">
    <citation type="journal article" date="2015" name="Nature">
        <title>Complex archaea that bridge the gap between prokaryotes and eukaryotes.</title>
        <authorList>
            <person name="Spang A."/>
            <person name="Saw J.H."/>
            <person name="Jorgensen S.L."/>
            <person name="Zaremba-Niedzwiedzka K."/>
            <person name="Martijn J."/>
            <person name="Lind A.E."/>
            <person name="van Eijk R."/>
            <person name="Schleper C."/>
            <person name="Guy L."/>
            <person name="Ettema T.J."/>
        </authorList>
    </citation>
    <scope>NUCLEOTIDE SEQUENCE</scope>
</reference>
<gene>
    <name evidence="1" type="ORF">LCGC14_1948890</name>
</gene>
<evidence type="ECO:0000313" key="1">
    <source>
        <dbReference type="EMBL" id="KKL86022.1"/>
    </source>
</evidence>
<dbReference type="EMBL" id="LAZR01021236">
    <property type="protein sequence ID" value="KKL86022.1"/>
    <property type="molecule type" value="Genomic_DNA"/>
</dbReference>
<accession>A0A0F9IF22</accession>
<proteinExistence type="predicted"/>